<proteinExistence type="predicted"/>
<feature type="domain" description="Polysaccharide pyruvyl transferase" evidence="1">
    <location>
        <begin position="58"/>
        <end position="188"/>
    </location>
</feature>
<gene>
    <name evidence="2" type="ORF">SAMN05444398_11320</name>
</gene>
<dbReference type="RefSeq" id="WP_073036434.1">
    <property type="nucleotide sequence ID" value="NZ_BMLR01000013.1"/>
</dbReference>
<reference evidence="2 3" key="1">
    <citation type="submission" date="2016-11" db="EMBL/GenBank/DDBJ databases">
        <authorList>
            <person name="Jaros S."/>
            <person name="Januszkiewicz K."/>
            <person name="Wedrychowicz H."/>
        </authorList>
    </citation>
    <scope>NUCLEOTIDE SEQUENCE [LARGE SCALE GENOMIC DNA]</scope>
    <source>
        <strain evidence="2 3">DSM 29589</strain>
    </source>
</reference>
<dbReference type="AlphaFoldDB" id="A0A1M7HM11"/>
<dbReference type="STRING" id="337701.SAMN05444398_11320"/>
<sequence>MHLYYWKSRRGNFGDDLNADLWPRVFGEGFFDDDPTERFLGIGSILTDGHIPEDLQRLVVFGSGMRNGRGLARLPKDTHIAFVRGPNSARALEKMGYNAEYISDPAILMPRHFNDPTKQHSDRIGFVPYFKTSSPAFSAMLDDLGLVEIPTTLPVETFLSELRTCSHVICEAMHGAIVADAYRIPWTGCRILNVLEEGRTSRFKWSDWMQSLAIDARIHETLPILPMLLNRANRWRLQPIVERRTRQCFERILARPDWHLSTDANLTRAQDRIQEKAYQLKTYHA</sequence>
<protein>
    <submittedName>
        <fullName evidence="2">Succinoglycan biosynthesis protein ExoV</fullName>
    </submittedName>
</protein>
<dbReference type="Pfam" id="PF04230">
    <property type="entry name" value="PS_pyruv_trans"/>
    <property type="match status" value="1"/>
</dbReference>
<evidence type="ECO:0000313" key="3">
    <source>
        <dbReference type="Proteomes" id="UP000183974"/>
    </source>
</evidence>
<organism evidence="2 3">
    <name type="scientific">Roseovarius pacificus</name>
    <dbReference type="NCBI Taxonomy" id="337701"/>
    <lineage>
        <taxon>Bacteria</taxon>
        <taxon>Pseudomonadati</taxon>
        <taxon>Pseudomonadota</taxon>
        <taxon>Alphaproteobacteria</taxon>
        <taxon>Rhodobacterales</taxon>
        <taxon>Roseobacteraceae</taxon>
        <taxon>Roseovarius</taxon>
    </lineage>
</organism>
<dbReference type="InterPro" id="IPR007345">
    <property type="entry name" value="Polysacch_pyruvyl_Trfase"/>
</dbReference>
<evidence type="ECO:0000259" key="1">
    <source>
        <dbReference type="Pfam" id="PF04230"/>
    </source>
</evidence>
<keyword evidence="3" id="KW-1185">Reference proteome</keyword>
<name>A0A1M7HM11_9RHOB</name>
<dbReference type="OrthoDB" id="9803627at2"/>
<accession>A0A1M7HM11</accession>
<dbReference type="Proteomes" id="UP000183974">
    <property type="component" value="Unassembled WGS sequence"/>
</dbReference>
<dbReference type="EMBL" id="FRBR01000013">
    <property type="protein sequence ID" value="SHM29494.1"/>
    <property type="molecule type" value="Genomic_DNA"/>
</dbReference>
<evidence type="ECO:0000313" key="2">
    <source>
        <dbReference type="EMBL" id="SHM29494.1"/>
    </source>
</evidence>